<dbReference type="GO" id="GO:0006508">
    <property type="term" value="P:proteolysis"/>
    <property type="evidence" value="ECO:0007669"/>
    <property type="project" value="UniProtKB-KW"/>
</dbReference>
<name>A0A1X1X353_MYCIR</name>
<evidence type="ECO:0000313" key="8">
    <source>
        <dbReference type="EMBL" id="ORV93292.1"/>
    </source>
</evidence>
<comment type="caution">
    <text evidence="8">The sequence shown here is derived from an EMBL/GenBank/DDBJ whole genome shotgun (WGS) entry which is preliminary data.</text>
</comment>
<reference evidence="8 9" key="1">
    <citation type="submission" date="2016-01" db="EMBL/GenBank/DDBJ databases">
        <title>The new phylogeny of the genus Mycobacterium.</title>
        <authorList>
            <person name="Tarcisio F."/>
            <person name="Conor M."/>
            <person name="Antonella G."/>
            <person name="Elisabetta G."/>
            <person name="Giulia F.S."/>
            <person name="Sara T."/>
            <person name="Anna F."/>
            <person name="Clotilde B."/>
            <person name="Roberto B."/>
            <person name="Veronica D.S."/>
            <person name="Fabio R."/>
            <person name="Monica P."/>
            <person name="Olivier J."/>
            <person name="Enrico T."/>
            <person name="Nicola S."/>
        </authorList>
    </citation>
    <scope>NUCLEOTIDE SEQUENCE [LARGE SCALE GENOMIC DNA]</scope>
    <source>
        <strain evidence="8 9">DSM 45541</strain>
    </source>
</reference>
<keyword evidence="4" id="KW-0862">Zinc</keyword>
<dbReference type="AlphaFoldDB" id="A0A1X1X353"/>
<dbReference type="SUPFAM" id="SSF102712">
    <property type="entry name" value="JAB1/MPN domain"/>
    <property type="match status" value="1"/>
</dbReference>
<gene>
    <name evidence="8" type="ORF">AWC12_00075</name>
</gene>
<dbReference type="SUPFAM" id="SSF54495">
    <property type="entry name" value="UBC-like"/>
    <property type="match status" value="1"/>
</dbReference>
<dbReference type="InterPro" id="IPR028090">
    <property type="entry name" value="JAB_dom_prok"/>
</dbReference>
<dbReference type="SUPFAM" id="SSF69572">
    <property type="entry name" value="Activating enzymes of the ubiquitin-like proteins"/>
    <property type="match status" value="1"/>
</dbReference>
<dbReference type="GO" id="GO:0005737">
    <property type="term" value="C:cytoplasm"/>
    <property type="evidence" value="ECO:0007669"/>
    <property type="project" value="TreeGrafter"/>
</dbReference>
<accession>A0A1X1X353</accession>
<dbReference type="EMBL" id="LQPC01000001">
    <property type="protein sequence ID" value="ORV93292.1"/>
    <property type="molecule type" value="Genomic_DNA"/>
</dbReference>
<dbReference type="Pfam" id="PF14464">
    <property type="entry name" value="Prok-JAB"/>
    <property type="match status" value="1"/>
</dbReference>
<evidence type="ECO:0000256" key="3">
    <source>
        <dbReference type="ARBA" id="ARBA00022801"/>
    </source>
</evidence>
<dbReference type="GO" id="GO:0008237">
    <property type="term" value="F:metallopeptidase activity"/>
    <property type="evidence" value="ECO:0007669"/>
    <property type="project" value="UniProtKB-KW"/>
</dbReference>
<dbReference type="Gene3D" id="3.40.50.720">
    <property type="entry name" value="NAD(P)-binding Rossmann-like Domain"/>
    <property type="match status" value="1"/>
</dbReference>
<evidence type="ECO:0000313" key="9">
    <source>
        <dbReference type="Proteomes" id="UP000193622"/>
    </source>
</evidence>
<dbReference type="GO" id="GO:0008641">
    <property type="term" value="F:ubiquitin-like modifier activating enzyme activity"/>
    <property type="evidence" value="ECO:0007669"/>
    <property type="project" value="InterPro"/>
</dbReference>
<proteinExistence type="predicted"/>
<evidence type="ECO:0008006" key="10">
    <source>
        <dbReference type="Google" id="ProtNLM"/>
    </source>
</evidence>
<dbReference type="InterPro" id="IPR032865">
    <property type="entry name" value="Prok-E2_A"/>
</dbReference>
<dbReference type="Proteomes" id="UP000193622">
    <property type="component" value="Unassembled WGS sequence"/>
</dbReference>
<dbReference type="GO" id="GO:0004792">
    <property type="term" value="F:thiosulfate-cyanide sulfurtransferase activity"/>
    <property type="evidence" value="ECO:0007669"/>
    <property type="project" value="TreeGrafter"/>
</dbReference>
<dbReference type="GO" id="GO:0046872">
    <property type="term" value="F:metal ion binding"/>
    <property type="evidence" value="ECO:0007669"/>
    <property type="project" value="UniProtKB-KW"/>
</dbReference>
<dbReference type="Pfam" id="PF14457">
    <property type="entry name" value="Prok-E2_A"/>
    <property type="match status" value="1"/>
</dbReference>
<evidence type="ECO:0000256" key="2">
    <source>
        <dbReference type="ARBA" id="ARBA00022723"/>
    </source>
</evidence>
<evidence type="ECO:0000256" key="4">
    <source>
        <dbReference type="ARBA" id="ARBA00022833"/>
    </source>
</evidence>
<dbReference type="InterPro" id="IPR045886">
    <property type="entry name" value="ThiF/MoeB/HesA"/>
</dbReference>
<evidence type="ECO:0000259" key="6">
    <source>
        <dbReference type="Pfam" id="PF00899"/>
    </source>
</evidence>
<keyword evidence="5" id="KW-0482">Metalloprotease</keyword>
<dbReference type="CDD" id="cd00195">
    <property type="entry name" value="UBCc_UEV"/>
    <property type="match status" value="1"/>
</dbReference>
<evidence type="ECO:0000256" key="5">
    <source>
        <dbReference type="ARBA" id="ARBA00023049"/>
    </source>
</evidence>
<keyword evidence="1" id="KW-0645">Protease</keyword>
<organism evidence="8 9">
    <name type="scientific">Mycolicibacterium iranicum</name>
    <name type="common">Mycobacterium iranicum</name>
    <dbReference type="NCBI Taxonomy" id="912594"/>
    <lineage>
        <taxon>Bacteria</taxon>
        <taxon>Bacillati</taxon>
        <taxon>Actinomycetota</taxon>
        <taxon>Actinomycetes</taxon>
        <taxon>Mycobacteriales</taxon>
        <taxon>Mycobacteriaceae</taxon>
        <taxon>Mycolicibacterium</taxon>
    </lineage>
</organism>
<dbReference type="InterPro" id="IPR035985">
    <property type="entry name" value="Ubiquitin-activating_enz"/>
</dbReference>
<dbReference type="PANTHER" id="PTHR10953">
    <property type="entry name" value="UBIQUITIN-ACTIVATING ENZYME E1"/>
    <property type="match status" value="1"/>
</dbReference>
<dbReference type="InterPro" id="IPR016135">
    <property type="entry name" value="UBQ-conjugating_enzyme/RWD"/>
</dbReference>
<evidence type="ECO:0000256" key="1">
    <source>
        <dbReference type="ARBA" id="ARBA00022670"/>
    </source>
</evidence>
<keyword evidence="2" id="KW-0479">Metal-binding</keyword>
<dbReference type="InterPro" id="IPR000594">
    <property type="entry name" value="ThiF_NAD_FAD-bd"/>
</dbReference>
<feature type="domain" description="JAB" evidence="7">
    <location>
        <begin position="661"/>
        <end position="774"/>
    </location>
</feature>
<dbReference type="Gene3D" id="3.40.140.10">
    <property type="entry name" value="Cytidine Deaminase, domain 2"/>
    <property type="match status" value="1"/>
</dbReference>
<sequence length="836" mass="90913">MSELAIRQIQELSAVSGGAIQLVSVRDDDDRLILDVSIATKGIITGSGINVRRRERFELLVTDDFPFTPPSVWVTHRRWAGTPHVQWGRYLCIYAASAVEWNPGDGMRGLIERLLTWLERAANGTLDPDGQPLHPPVVYSKARAGSLVVHPDLGERVPWNDTVTTGSTKLVYGLCDRTETRIDVRAWMTLPETIALVLAEDFTPTAPTGTPYFVSPLVLISDELSIEYPRKGAALVTSLDEFGCAREDLLRAITMACTINNVIAASAEVDNTAPVVLMVGTPTRRTQGSRRLAHLAGWRFDDFGTDIMQLLRSVDNLRSDDLSAELQSRADELSKDVRTLADSWVDRADVAWMAVHENRAEVTNRRDAGSPSTWLRGKRVLVLGCGALGAPIAEQCVRAGASTLTVVDDGSVKPGILVRQPYLDSDIGHSKAEQLAARLCGIDPKVTVEALKCDAISLFVGHQVEVPQYDLVVDATAHVGVRAAIETARAAQRANWPPVITGLFGYNAMRALGIVSPTGTTGCAHDILRRIAIDVHRDVNGTLADIANDFFPEPPRTDMFFPEPGCSAPTFTGSATQTTALASILFWSSLTVLANPAEDGAAAVAIRLPGVDAASTGAHWWHWPNDHFTTDVSKRYEVRLSERAIAEMRAETRRGNRTRGRDVETGGMLLGAFDDAVGCVYIDGAAGPSPDSVLSDRYFAHGTAGTQEIVGRLRDQTINRIGFVGMWHTHPYGPAGPSAIDERGMGWIVSPSGTGRRALMLILGGPADTWDRWREQGQLPDVYVRVVERDDPIQLFAAGGRPMDLAMVGTSFPGGFFQPLPQSEAPWWRRALGIES</sequence>
<dbReference type="RefSeq" id="WP_085171511.1">
    <property type="nucleotide sequence ID" value="NZ_LQPC01000001.1"/>
</dbReference>
<dbReference type="PANTHER" id="PTHR10953:SF102">
    <property type="entry name" value="ADENYLYLTRANSFERASE AND SULFURTRANSFERASE MOCS3"/>
    <property type="match status" value="1"/>
</dbReference>
<dbReference type="Pfam" id="PF00899">
    <property type="entry name" value="ThiF"/>
    <property type="match status" value="1"/>
</dbReference>
<protein>
    <recommendedName>
        <fullName evidence="10">MPN domain-containing protein</fullName>
    </recommendedName>
</protein>
<evidence type="ECO:0000259" key="7">
    <source>
        <dbReference type="Pfam" id="PF14464"/>
    </source>
</evidence>
<dbReference type="GO" id="GO:0016779">
    <property type="term" value="F:nucleotidyltransferase activity"/>
    <property type="evidence" value="ECO:0007669"/>
    <property type="project" value="TreeGrafter"/>
</dbReference>
<feature type="domain" description="THIF-type NAD/FAD binding fold" evidence="6">
    <location>
        <begin position="375"/>
        <end position="530"/>
    </location>
</feature>
<keyword evidence="3" id="KW-0378">Hydrolase</keyword>